<gene>
    <name evidence="1" type="ORF">SLEP1_g58563</name>
</gene>
<dbReference type="Proteomes" id="UP001054252">
    <property type="component" value="Unassembled WGS sequence"/>
</dbReference>
<reference evidence="1 2" key="1">
    <citation type="journal article" date="2021" name="Commun. Biol.">
        <title>The genome of Shorea leprosula (Dipterocarpaceae) highlights the ecological relevance of drought in aseasonal tropical rainforests.</title>
        <authorList>
            <person name="Ng K.K.S."/>
            <person name="Kobayashi M.J."/>
            <person name="Fawcett J.A."/>
            <person name="Hatakeyama M."/>
            <person name="Paape T."/>
            <person name="Ng C.H."/>
            <person name="Ang C.C."/>
            <person name="Tnah L.H."/>
            <person name="Lee C.T."/>
            <person name="Nishiyama T."/>
            <person name="Sese J."/>
            <person name="O'Brien M.J."/>
            <person name="Copetti D."/>
            <person name="Mohd Noor M.I."/>
            <person name="Ong R.C."/>
            <person name="Putra M."/>
            <person name="Sireger I.Z."/>
            <person name="Indrioko S."/>
            <person name="Kosugi Y."/>
            <person name="Izuno A."/>
            <person name="Isagi Y."/>
            <person name="Lee S.L."/>
            <person name="Shimizu K.K."/>
        </authorList>
    </citation>
    <scope>NUCLEOTIDE SEQUENCE [LARGE SCALE GENOMIC DNA]</scope>
    <source>
        <strain evidence="1">214</strain>
    </source>
</reference>
<evidence type="ECO:0000313" key="2">
    <source>
        <dbReference type="Proteomes" id="UP001054252"/>
    </source>
</evidence>
<keyword evidence="2" id="KW-1185">Reference proteome</keyword>
<dbReference type="AlphaFoldDB" id="A0AAV5MQ46"/>
<comment type="caution">
    <text evidence="1">The sequence shown here is derived from an EMBL/GenBank/DDBJ whole genome shotgun (WGS) entry which is preliminary data.</text>
</comment>
<dbReference type="EMBL" id="BPVZ01000574">
    <property type="protein sequence ID" value="GKV51950.1"/>
    <property type="molecule type" value="Genomic_DNA"/>
</dbReference>
<organism evidence="1 2">
    <name type="scientific">Rubroshorea leprosula</name>
    <dbReference type="NCBI Taxonomy" id="152421"/>
    <lineage>
        <taxon>Eukaryota</taxon>
        <taxon>Viridiplantae</taxon>
        <taxon>Streptophyta</taxon>
        <taxon>Embryophyta</taxon>
        <taxon>Tracheophyta</taxon>
        <taxon>Spermatophyta</taxon>
        <taxon>Magnoliopsida</taxon>
        <taxon>eudicotyledons</taxon>
        <taxon>Gunneridae</taxon>
        <taxon>Pentapetalae</taxon>
        <taxon>rosids</taxon>
        <taxon>malvids</taxon>
        <taxon>Malvales</taxon>
        <taxon>Dipterocarpaceae</taxon>
        <taxon>Rubroshorea</taxon>
    </lineage>
</organism>
<protein>
    <recommendedName>
        <fullName evidence="3">F-box protein</fullName>
    </recommendedName>
</protein>
<sequence>MVQVFTVGTTEWRNQGATPPQLAAVIEPPEVLVEGSLHWVTVVGMGGVSHIFGIISFELADEQNRFKESWVKQFSFAPPFCFDPNYRTGWLSSRRFPVVICALKNGEILLQYDESSLVSYDPAENRVKTLQMSGLPKDFLSLPFLPSLFSAKATMNLQL</sequence>
<accession>A0AAV5MQ46</accession>
<evidence type="ECO:0008006" key="3">
    <source>
        <dbReference type="Google" id="ProtNLM"/>
    </source>
</evidence>
<proteinExistence type="predicted"/>
<evidence type="ECO:0000313" key="1">
    <source>
        <dbReference type="EMBL" id="GKV51950.1"/>
    </source>
</evidence>
<name>A0AAV5MQ46_9ROSI</name>